<evidence type="ECO:0008006" key="4">
    <source>
        <dbReference type="Google" id="ProtNLM"/>
    </source>
</evidence>
<evidence type="ECO:0000313" key="2">
    <source>
        <dbReference type="EMBL" id="KGI22424.1"/>
    </source>
</evidence>
<proteinExistence type="predicted"/>
<dbReference type="Gene3D" id="2.60.40.1930">
    <property type="match status" value="1"/>
</dbReference>
<feature type="signal peptide" evidence="1">
    <location>
        <begin position="1"/>
        <end position="21"/>
    </location>
</feature>
<name>A0A098YSN6_9BACT</name>
<comment type="caution">
    <text evidence="2">The sequence shown here is derived from an EMBL/GenBank/DDBJ whole genome shotgun (WGS) entry which is preliminary data.</text>
</comment>
<accession>A0A098YSN6</accession>
<organism evidence="2 3">
    <name type="scientific">Hoylesella timonensis S9-PR14</name>
    <dbReference type="NCBI Taxonomy" id="1401062"/>
    <lineage>
        <taxon>Bacteria</taxon>
        <taxon>Pseudomonadati</taxon>
        <taxon>Bacteroidota</taxon>
        <taxon>Bacteroidia</taxon>
        <taxon>Bacteroidales</taxon>
        <taxon>Prevotellaceae</taxon>
        <taxon>Hoylesella</taxon>
    </lineage>
</organism>
<dbReference type="EMBL" id="JRPQ01000071">
    <property type="protein sequence ID" value="KGI22424.1"/>
    <property type="molecule type" value="Genomic_DNA"/>
</dbReference>
<dbReference type="Proteomes" id="UP000029723">
    <property type="component" value="Unassembled WGS sequence"/>
</dbReference>
<reference evidence="2 3" key="1">
    <citation type="submission" date="2014-07" db="EMBL/GenBank/DDBJ databases">
        <authorList>
            <person name="McCorrison J."/>
            <person name="Sanka R."/>
            <person name="Torralba M."/>
            <person name="Gillis M."/>
            <person name="Haft D.H."/>
            <person name="Methe B."/>
            <person name="Sutton G."/>
            <person name="Nelson K.E."/>
        </authorList>
    </citation>
    <scope>NUCLEOTIDE SEQUENCE [LARGE SCALE GENOMIC DNA]</scope>
    <source>
        <strain evidence="2 3">S9-PR14</strain>
    </source>
</reference>
<gene>
    <name evidence="2" type="ORF">HMPREF9304_04370</name>
</gene>
<dbReference type="AlphaFoldDB" id="A0A098YSN6"/>
<dbReference type="RefSeq" id="WP_052045888.1">
    <property type="nucleotide sequence ID" value="NZ_JRPQ01000071.1"/>
</dbReference>
<evidence type="ECO:0000313" key="3">
    <source>
        <dbReference type="Proteomes" id="UP000029723"/>
    </source>
</evidence>
<evidence type="ECO:0000256" key="1">
    <source>
        <dbReference type="SAM" id="SignalP"/>
    </source>
</evidence>
<sequence length="852" mass="97591">MIDKIICSLFVLLLGTLPATAQNSSVFERFFANAVTFSKTFPREKVHLHLDNSSYYQGDTIWFKAYVVTATNNQLSSISKPLYVELLDQLGNVLERHIIKLRDGEGAGHIALTNTFFTGYYEIRAYTRWMLAFDDASYFSQTIPIYRKRLTHKESPRSIAVYNMDKSMAQRPLPQKDELEARFYPEGGNLVQGIPSVIGFETVSRDSGFVNLDGFLLSPSGERTIPISTIHDGMGSFMYTPREQPANVEILFRGSTYRFELPKALPQGYSMSVANRETSFDVTVKRSSESLTDSLALFTFSQGTPHSFNTIEFVGKVSKTLRIMKSDLPPGIVRMSLINAAGHTLCDRFCFSYPKKTITMKGVSDSKVYTPYQRARYEVRVTDTEGKPVRNASVSIAIRDGEQTDYIPASQTIETDLLLTSDLRGYIHQPAYYFEERSRGRRKLLDNLLLIRGWRQYDITQLIGEKPFEPKQMPEPNLTLYGHVDSWFGKQQSNIAVTVLGKRDTIYVSGATYTDSLGNFSLPMDDMYGRMESVIQTKRNGKQKNRYADVSLYRNFEPGLRAYDWRELHPTWEDPVDTLALQQLVDSLTTNQLEANALQIDEVVVKGKKRHSTLKDTESFERDILAFYNIRKHIDKLRDEGKYVSNEVGFFLHNLNPLINPEGTQYGVNPLRYSVNGEEIQLPYIEKDLDMVETAMLYMDKFNRYAYSVDDNYRIQKSELTDAYTHLRVDTASQIALNKYVVRCAFKMADNWSSNKNYRPSRGIRRTVIQGYDEPKAFYSPIYPESGYFDNNADEMRRTLYWNPNLKTDENGIAVVEYYNGSYTTYMNVCAETLVDGVPASLNAFSYPIRKK</sequence>
<feature type="chain" id="PRO_5001951440" description="TonB-dependent receptor" evidence="1">
    <location>
        <begin position="22"/>
        <end position="852"/>
    </location>
</feature>
<protein>
    <recommendedName>
        <fullName evidence="4">TonB-dependent receptor</fullName>
    </recommendedName>
</protein>
<dbReference type="OrthoDB" id="679547at2"/>
<keyword evidence="1" id="KW-0732">Signal</keyword>